<reference evidence="3" key="1">
    <citation type="journal article" date="2023" name="bioRxiv">
        <title>Scaffold-level genome assemblies of two parasitoid biocontrol wasps reveal the parthenogenesis mechanism and an associated novel virus.</title>
        <authorList>
            <person name="Inwood S."/>
            <person name="Skelly J."/>
            <person name="Guhlin J."/>
            <person name="Harrop T."/>
            <person name="Goldson S."/>
            <person name="Dearden P."/>
        </authorList>
    </citation>
    <scope>NUCLEOTIDE SEQUENCE</scope>
    <source>
        <strain evidence="3">Lincoln</strain>
        <tissue evidence="3">Whole body</tissue>
    </source>
</reference>
<dbReference type="Gene3D" id="1.10.1200.10">
    <property type="entry name" value="ACP-like"/>
    <property type="match status" value="1"/>
</dbReference>
<dbReference type="GO" id="GO:0016297">
    <property type="term" value="F:fatty acyl-[ACP] hydrolase activity"/>
    <property type="evidence" value="ECO:0007669"/>
    <property type="project" value="UniProtKB-EC"/>
</dbReference>
<dbReference type="Gene3D" id="3.40.50.1820">
    <property type="entry name" value="alpha/beta hydrolase"/>
    <property type="match status" value="1"/>
</dbReference>
<accession>A0AA39FDM3</accession>
<dbReference type="EMBL" id="JAQQBR010001832">
    <property type="protein sequence ID" value="KAK0167632.1"/>
    <property type="molecule type" value="Genomic_DNA"/>
</dbReference>
<evidence type="ECO:0000256" key="1">
    <source>
        <dbReference type="ARBA" id="ARBA00012480"/>
    </source>
</evidence>
<dbReference type="Pfam" id="PF00975">
    <property type="entry name" value="Thioesterase"/>
    <property type="match status" value="1"/>
</dbReference>
<keyword evidence="4" id="KW-1185">Reference proteome</keyword>
<dbReference type="AlphaFoldDB" id="A0AA39FDM3"/>
<organism evidence="3 4">
    <name type="scientific">Microctonus hyperodae</name>
    <name type="common">Parasitoid wasp</name>
    <dbReference type="NCBI Taxonomy" id="165561"/>
    <lineage>
        <taxon>Eukaryota</taxon>
        <taxon>Metazoa</taxon>
        <taxon>Ecdysozoa</taxon>
        <taxon>Arthropoda</taxon>
        <taxon>Hexapoda</taxon>
        <taxon>Insecta</taxon>
        <taxon>Pterygota</taxon>
        <taxon>Neoptera</taxon>
        <taxon>Endopterygota</taxon>
        <taxon>Hymenoptera</taxon>
        <taxon>Apocrita</taxon>
        <taxon>Ichneumonoidea</taxon>
        <taxon>Braconidae</taxon>
        <taxon>Euphorinae</taxon>
        <taxon>Microctonus</taxon>
    </lineage>
</organism>
<name>A0AA39FDM3_MICHY</name>
<dbReference type="Proteomes" id="UP001168972">
    <property type="component" value="Unassembled WGS sequence"/>
</dbReference>
<evidence type="ECO:0000313" key="4">
    <source>
        <dbReference type="Proteomes" id="UP001168972"/>
    </source>
</evidence>
<comment type="caution">
    <text evidence="3">The sequence shown here is derived from an EMBL/GenBank/DDBJ whole genome shotgun (WGS) entry which is preliminary data.</text>
</comment>
<dbReference type="InterPro" id="IPR029058">
    <property type="entry name" value="AB_hydrolase_fold"/>
</dbReference>
<protein>
    <recommendedName>
        <fullName evidence="1">oleoyl-[acyl-carrier-protein] hydrolase</fullName>
        <ecNumber evidence="1">3.1.2.14</ecNumber>
    </recommendedName>
</protein>
<evidence type="ECO:0000313" key="3">
    <source>
        <dbReference type="EMBL" id="KAK0167632.1"/>
    </source>
</evidence>
<feature type="domain" description="Thioesterase" evidence="2">
    <location>
        <begin position="91"/>
        <end position="330"/>
    </location>
</feature>
<evidence type="ECO:0000259" key="2">
    <source>
        <dbReference type="Pfam" id="PF00975"/>
    </source>
</evidence>
<dbReference type="EC" id="3.1.2.14" evidence="1"/>
<reference evidence="3" key="2">
    <citation type="submission" date="2023-03" db="EMBL/GenBank/DDBJ databases">
        <authorList>
            <person name="Inwood S.N."/>
            <person name="Skelly J.G."/>
            <person name="Guhlin J."/>
            <person name="Harrop T.W.R."/>
            <person name="Goldson S.G."/>
            <person name="Dearden P.K."/>
        </authorList>
    </citation>
    <scope>NUCLEOTIDE SEQUENCE</scope>
    <source>
        <strain evidence="3">Lincoln</strain>
        <tissue evidence="3">Whole body</tissue>
    </source>
</reference>
<proteinExistence type="predicted"/>
<dbReference type="InterPro" id="IPR001031">
    <property type="entry name" value="Thioesterase"/>
</dbReference>
<dbReference type="SUPFAM" id="SSF53474">
    <property type="entry name" value="alpha/beta-Hydrolases"/>
    <property type="match status" value="1"/>
</dbReference>
<sequence length="361" mass="40611">MDSMMAVEIKQTLEREFDIFLTAQDIRGLSFTKLLEMNSINTVEKNNNSRNTSGEETVKGMRLLIRLLKTNTMNIGIPMKLQTKGEIGKQKVFLIPGIEGYGSIFSNLAGEIESPATCLQFDNIQTDYLSISDIANELLPHVLTENKGRRYFMIAGYSFGSLVAIELARKLEAKGLVGKLILIDGAPELMKVIKNQQLAASNNEELETNFLVSIMDMVVPTLSKELLANLQQCTSWQEKLDKFMTYIPTESLMSSAEHQRNIYTSIYNRLIALDKYDISNLSPLRTPILLLKPSIPIVKNCLHDYGLSKITREKVEVHTIEGNHSTILDNMRIAMAINGEPLEDAEEFKASIMEDKKITNI</sequence>
<dbReference type="InterPro" id="IPR036736">
    <property type="entry name" value="ACP-like_sf"/>
</dbReference>
<gene>
    <name evidence="3" type="ORF">PV327_005004</name>
</gene>